<dbReference type="HOGENOM" id="CLU_038446_2_0_2"/>
<organism evidence="1 2">
    <name type="scientific">Geoglobus acetivorans</name>
    <dbReference type="NCBI Taxonomy" id="565033"/>
    <lineage>
        <taxon>Archaea</taxon>
        <taxon>Methanobacteriati</taxon>
        <taxon>Methanobacteriota</taxon>
        <taxon>Archaeoglobi</taxon>
        <taxon>Archaeoglobales</taxon>
        <taxon>Archaeoglobaceae</taxon>
        <taxon>Geoglobus</taxon>
    </lineage>
</organism>
<evidence type="ECO:0008006" key="3">
    <source>
        <dbReference type="Google" id="ProtNLM"/>
    </source>
</evidence>
<dbReference type="RefSeq" id="WP_048091278.1">
    <property type="nucleotide sequence ID" value="NZ_CP009552.1"/>
</dbReference>
<dbReference type="AlphaFoldDB" id="A0A0A7GCP4"/>
<dbReference type="GeneID" id="24797340"/>
<proteinExistence type="predicted"/>
<protein>
    <recommendedName>
        <fullName evidence="3">DUF5305 domain-containing protein</fullName>
    </recommendedName>
</protein>
<dbReference type="eggNOG" id="arCOG04474">
    <property type="taxonomic scope" value="Archaea"/>
</dbReference>
<dbReference type="Proteomes" id="UP000030624">
    <property type="component" value="Chromosome"/>
</dbReference>
<sequence>MEKKKIWLAVSLIFLLVTLAAGYYAYGNLRPEVKQIKTTEKAGVVTVGFTHSAIVMSDNPLWERGSRLENRSVYFYSVSPVLDIWLTISYPGNFTADYVIRLEYLSKNSNQVLWEKTETVSSGNTSSSNWATVHTSLNIPDLRKKISEIESYLDFRGGSKEIRLTAEVEISGDYGKYSLSAPLTISPGDSYYSVSSQKSEKQIEKKVTKTVSVPPTQKEIAASAGLVVAPLLAMIASIYMYATSAPTPEKLHRKYGKWISNAKLPEGDFTEIQVESLQDLVDIAIDTGERVLHDRETGVYFIVKQGIIYKYRLAYRKKGKKQ</sequence>
<accession>A0A0A7GCP4</accession>
<gene>
    <name evidence="1" type="ORF">GACE_0741</name>
</gene>
<name>A0A0A7GCP4_GEOAI</name>
<dbReference type="STRING" id="565033.GACE_0741"/>
<dbReference type="Pfam" id="PF17231">
    <property type="entry name" value="DUF5305"/>
    <property type="match status" value="1"/>
</dbReference>
<dbReference type="EMBL" id="CP009552">
    <property type="protein sequence ID" value="AIY89790.1"/>
    <property type="molecule type" value="Genomic_DNA"/>
</dbReference>
<evidence type="ECO:0000313" key="2">
    <source>
        <dbReference type="Proteomes" id="UP000030624"/>
    </source>
</evidence>
<reference evidence="1 2" key="1">
    <citation type="journal article" date="2015" name="Appl. Environ. Microbiol.">
        <title>The Geoglobus acetivorans genome: Fe(III) reduction, acetate utilization, autotrophic growth, and degradation of aromatic compounds in a hyperthermophilic archaeon.</title>
        <authorList>
            <person name="Mardanov A.V."/>
            <person name="Slododkina G.B."/>
            <person name="Slobodkin A.I."/>
            <person name="Beletsky A.V."/>
            <person name="Gavrilov S.N."/>
            <person name="Kublanov I.V."/>
            <person name="Bonch-Osmolovskaya E.A."/>
            <person name="Skryabin K.G."/>
            <person name="Ravin N.V."/>
        </authorList>
    </citation>
    <scope>NUCLEOTIDE SEQUENCE [LARGE SCALE GENOMIC DNA]</scope>
    <source>
        <strain evidence="1 2">SBH6</strain>
    </source>
</reference>
<dbReference type="InterPro" id="IPR035185">
    <property type="entry name" value="DUF5305"/>
</dbReference>
<evidence type="ECO:0000313" key="1">
    <source>
        <dbReference type="EMBL" id="AIY89790.1"/>
    </source>
</evidence>
<dbReference type="KEGG" id="gac:GACE_0741"/>